<feature type="transmembrane region" description="Helical" evidence="1">
    <location>
        <begin position="35"/>
        <end position="68"/>
    </location>
</feature>
<keyword evidence="1" id="KW-0812">Transmembrane</keyword>
<dbReference type="Proteomes" id="UP001165653">
    <property type="component" value="Unassembled WGS sequence"/>
</dbReference>
<evidence type="ECO:0008006" key="4">
    <source>
        <dbReference type="Google" id="ProtNLM"/>
    </source>
</evidence>
<protein>
    <recommendedName>
        <fullName evidence="4">Amino acid transport protein</fullName>
    </recommendedName>
</protein>
<dbReference type="EMBL" id="JAPDDR010000017">
    <property type="protein sequence ID" value="MCW1916680.1"/>
    <property type="molecule type" value="Genomic_DNA"/>
</dbReference>
<keyword evidence="3" id="KW-1185">Reference proteome</keyword>
<proteinExistence type="predicted"/>
<name>A0ABT3GA59_9BACT</name>
<feature type="transmembrane region" description="Helical" evidence="1">
    <location>
        <begin position="6"/>
        <end position="23"/>
    </location>
</feature>
<evidence type="ECO:0000313" key="2">
    <source>
        <dbReference type="EMBL" id="MCW1916680.1"/>
    </source>
</evidence>
<evidence type="ECO:0000256" key="1">
    <source>
        <dbReference type="SAM" id="Phobius"/>
    </source>
</evidence>
<accession>A0ABT3GA59</accession>
<organism evidence="2 3">
    <name type="scientific">Luteolibacter rhizosphaerae</name>
    <dbReference type="NCBI Taxonomy" id="2989719"/>
    <lineage>
        <taxon>Bacteria</taxon>
        <taxon>Pseudomonadati</taxon>
        <taxon>Verrucomicrobiota</taxon>
        <taxon>Verrucomicrobiia</taxon>
        <taxon>Verrucomicrobiales</taxon>
        <taxon>Verrucomicrobiaceae</taxon>
        <taxon>Luteolibacter</taxon>
    </lineage>
</organism>
<dbReference type="RefSeq" id="WP_264516265.1">
    <property type="nucleotide sequence ID" value="NZ_JAPDDR010000017.1"/>
</dbReference>
<keyword evidence="1" id="KW-1133">Transmembrane helix</keyword>
<sequence>MFSFSPLNILGGFIFSTIGWGAWRYGRQLDRWKPVAIGLALMIYPLFCAYAWETWLVGMALCGVLWFHHDE</sequence>
<reference evidence="2" key="1">
    <citation type="submission" date="2022-10" db="EMBL/GenBank/DDBJ databases">
        <title>Luteolibacter sp. GHJ8, whole genome shotgun sequencing project.</title>
        <authorList>
            <person name="Zhao G."/>
            <person name="Shen L."/>
        </authorList>
    </citation>
    <scope>NUCLEOTIDE SEQUENCE</scope>
    <source>
        <strain evidence="2">GHJ8</strain>
    </source>
</reference>
<keyword evidence="1" id="KW-0472">Membrane</keyword>
<comment type="caution">
    <text evidence="2">The sequence shown here is derived from an EMBL/GenBank/DDBJ whole genome shotgun (WGS) entry which is preliminary data.</text>
</comment>
<gene>
    <name evidence="2" type="ORF">OJ996_24045</name>
</gene>
<evidence type="ECO:0000313" key="3">
    <source>
        <dbReference type="Proteomes" id="UP001165653"/>
    </source>
</evidence>